<evidence type="ECO:0000256" key="2">
    <source>
        <dbReference type="ARBA" id="ARBA00022723"/>
    </source>
</evidence>
<name>A8ZSS8_DESOH</name>
<evidence type="ECO:0000256" key="1">
    <source>
        <dbReference type="ARBA" id="ARBA00022485"/>
    </source>
</evidence>
<dbReference type="PROSITE" id="PS00198">
    <property type="entry name" value="4FE4S_FER_1"/>
    <property type="match status" value="1"/>
</dbReference>
<keyword evidence="1" id="KW-0004">4Fe-4S</keyword>
<sequence length="355" mass="38931">MTRDIYRELQERLDLFSIGFPPAPSGVEITILKRLFSEEDADLFLKLTPLLTPAEKIAETLGLLADEARTRLADMAGRGLLFSKTKGDTTLYAATPFVHGIFEYQVNRMDKELAELMNQYGMEALGLNMLQHGGSFLRTIPVNQALTPDNQVASYDDALEILKSKRTIVVTECICRKKQTILENACGKVVEACFMFDTMAEYYLAHNLGRQVTVDEAVDILGKAREQGLVTQPATAQNPDGMCNCCGDCCGVLQAINFHPKPAEAVSTNHYAVLDRDACTGCETCVDRCQTNALAMDDDGLAVLNPDRCIGCGLCVITCPSEALSLQAKSPEQQYQLPKDGMDQMVALAQKRGIL</sequence>
<dbReference type="OrthoDB" id="5488678at2"/>
<protein>
    <submittedName>
        <fullName evidence="6">4Fe-4S ferredoxin iron-sulfur binding domain protein</fullName>
    </submittedName>
</protein>
<dbReference type="InterPro" id="IPR017900">
    <property type="entry name" value="4Fe4S_Fe_S_CS"/>
</dbReference>
<accession>A8ZSS8</accession>
<feature type="domain" description="4Fe-4S ferredoxin-type" evidence="5">
    <location>
        <begin position="270"/>
        <end position="299"/>
    </location>
</feature>
<evidence type="ECO:0000259" key="5">
    <source>
        <dbReference type="PROSITE" id="PS51379"/>
    </source>
</evidence>
<dbReference type="Gene3D" id="3.30.70.20">
    <property type="match status" value="1"/>
</dbReference>
<dbReference type="HOGENOM" id="CLU_043380_0_0_7"/>
<dbReference type="InterPro" id="IPR050572">
    <property type="entry name" value="Fe-S_Ferredoxin"/>
</dbReference>
<keyword evidence="4" id="KW-0411">Iron-sulfur</keyword>
<keyword evidence="2" id="KW-0479">Metal-binding</keyword>
<dbReference type="Proteomes" id="UP000008561">
    <property type="component" value="Chromosome"/>
</dbReference>
<dbReference type="GO" id="GO:0051539">
    <property type="term" value="F:4 iron, 4 sulfur cluster binding"/>
    <property type="evidence" value="ECO:0007669"/>
    <property type="project" value="UniProtKB-KW"/>
</dbReference>
<feature type="domain" description="4Fe-4S ferredoxin-type" evidence="5">
    <location>
        <begin position="300"/>
        <end position="329"/>
    </location>
</feature>
<evidence type="ECO:0000313" key="7">
    <source>
        <dbReference type="Proteomes" id="UP000008561"/>
    </source>
</evidence>
<dbReference type="AlphaFoldDB" id="A8ZSS8"/>
<dbReference type="SUPFAM" id="SSF54862">
    <property type="entry name" value="4Fe-4S ferredoxins"/>
    <property type="match status" value="1"/>
</dbReference>
<evidence type="ECO:0000256" key="3">
    <source>
        <dbReference type="ARBA" id="ARBA00023004"/>
    </source>
</evidence>
<evidence type="ECO:0000313" key="6">
    <source>
        <dbReference type="EMBL" id="ABW65991.1"/>
    </source>
</evidence>
<dbReference type="PROSITE" id="PS51379">
    <property type="entry name" value="4FE4S_FER_2"/>
    <property type="match status" value="2"/>
</dbReference>
<dbReference type="EMBL" id="CP000859">
    <property type="protein sequence ID" value="ABW65991.1"/>
    <property type="molecule type" value="Genomic_DNA"/>
</dbReference>
<keyword evidence="3" id="KW-0408">Iron</keyword>
<gene>
    <name evidence="6" type="ordered locus">Dole_0181</name>
</gene>
<dbReference type="InterPro" id="IPR017896">
    <property type="entry name" value="4Fe4S_Fe-S-bd"/>
</dbReference>
<dbReference type="STRING" id="96561.Dole_0181"/>
<keyword evidence="7" id="KW-1185">Reference proteome</keyword>
<dbReference type="PANTHER" id="PTHR43687:SF1">
    <property type="entry name" value="FERREDOXIN III"/>
    <property type="match status" value="1"/>
</dbReference>
<reference evidence="6 7" key="1">
    <citation type="submission" date="2007-10" db="EMBL/GenBank/DDBJ databases">
        <title>Complete sequence of Desulfococcus oleovorans Hxd3.</title>
        <authorList>
            <consortium name="US DOE Joint Genome Institute"/>
            <person name="Copeland A."/>
            <person name="Lucas S."/>
            <person name="Lapidus A."/>
            <person name="Barry K."/>
            <person name="Glavina del Rio T."/>
            <person name="Dalin E."/>
            <person name="Tice H."/>
            <person name="Pitluck S."/>
            <person name="Kiss H."/>
            <person name="Brettin T."/>
            <person name="Bruce D."/>
            <person name="Detter J.C."/>
            <person name="Han C."/>
            <person name="Schmutz J."/>
            <person name="Larimer F."/>
            <person name="Land M."/>
            <person name="Hauser L."/>
            <person name="Kyrpides N."/>
            <person name="Kim E."/>
            <person name="Wawrik B."/>
            <person name="Richardson P."/>
        </authorList>
    </citation>
    <scope>NUCLEOTIDE SEQUENCE [LARGE SCALE GENOMIC DNA]</scope>
    <source>
        <strain evidence="7">DSM 6200 / JCM 39069 / Hxd3</strain>
    </source>
</reference>
<dbReference type="PANTHER" id="PTHR43687">
    <property type="entry name" value="ADENYLYLSULFATE REDUCTASE, BETA SUBUNIT"/>
    <property type="match status" value="1"/>
</dbReference>
<dbReference type="eggNOG" id="COG1145">
    <property type="taxonomic scope" value="Bacteria"/>
</dbReference>
<dbReference type="Pfam" id="PF14697">
    <property type="entry name" value="Fer4_21"/>
    <property type="match status" value="1"/>
</dbReference>
<dbReference type="RefSeq" id="WP_012173610.1">
    <property type="nucleotide sequence ID" value="NC_009943.1"/>
</dbReference>
<organism evidence="6 7">
    <name type="scientific">Desulfosudis oleivorans (strain DSM 6200 / JCM 39069 / Hxd3)</name>
    <name type="common">Desulfococcus oleovorans</name>
    <dbReference type="NCBI Taxonomy" id="96561"/>
    <lineage>
        <taxon>Bacteria</taxon>
        <taxon>Pseudomonadati</taxon>
        <taxon>Thermodesulfobacteriota</taxon>
        <taxon>Desulfobacteria</taxon>
        <taxon>Desulfobacterales</taxon>
        <taxon>Desulfosudaceae</taxon>
        <taxon>Desulfosudis</taxon>
    </lineage>
</organism>
<dbReference type="KEGG" id="dol:Dole_0181"/>
<dbReference type="GO" id="GO:0046872">
    <property type="term" value="F:metal ion binding"/>
    <property type="evidence" value="ECO:0007669"/>
    <property type="project" value="UniProtKB-KW"/>
</dbReference>
<evidence type="ECO:0000256" key="4">
    <source>
        <dbReference type="ARBA" id="ARBA00023014"/>
    </source>
</evidence>
<proteinExistence type="predicted"/>